<sequence length="297" mass="34592">MIPKSALEKALYSTCLFPLYMNLAAQTNNYIERFKFVICATLGNFYINCGFLKPLNPILGETCSGYYLDGTKMYAEQISHHPPVSYFLVYGPNGSYLQFGNYNYESNAGINSLQLKNKGNRQVKFYDGQTIKYNYVKEVYSGSFFGSMKVESKGSLSFQDSQNGIFANIDIDQVKKKPSDYFQGEIKCAQNGVSIKIYGTYMGYIEFDGDRYWDYRHIMPFKPIFNKNQLKILYLYMNVKLIIYTLQIGVHLNYQQNTYIYHHLSVCNYKYDDDFFYYSVKQAGSVLKQVLEIYFYL</sequence>
<keyword evidence="2" id="KW-0808">Transferase</keyword>
<evidence type="ECO:0000313" key="2">
    <source>
        <dbReference type="EMBL" id="EGR29503.1"/>
    </source>
</evidence>
<dbReference type="InterPro" id="IPR000648">
    <property type="entry name" value="Oxysterol-bd"/>
</dbReference>
<protein>
    <submittedName>
        <fullName evidence="2">Oxysterol binding, putative</fullName>
        <ecNumber evidence="2">2.7.7.49</ecNumber>
    </submittedName>
</protein>
<dbReference type="EMBL" id="GL984138">
    <property type="protein sequence ID" value="EGR29503.1"/>
    <property type="molecule type" value="Genomic_DNA"/>
</dbReference>
<dbReference type="eggNOG" id="KOG2210">
    <property type="taxonomic scope" value="Eukaryota"/>
</dbReference>
<evidence type="ECO:0000313" key="3">
    <source>
        <dbReference type="Proteomes" id="UP000008983"/>
    </source>
</evidence>
<dbReference type="PANTHER" id="PTHR10972">
    <property type="entry name" value="OXYSTEROL-BINDING PROTEIN-RELATED"/>
    <property type="match status" value="1"/>
</dbReference>
<keyword evidence="2" id="KW-0548">Nucleotidyltransferase</keyword>
<organism evidence="2 3">
    <name type="scientific">Ichthyophthirius multifiliis</name>
    <name type="common">White spot disease agent</name>
    <name type="synonym">Ich</name>
    <dbReference type="NCBI Taxonomy" id="5932"/>
    <lineage>
        <taxon>Eukaryota</taxon>
        <taxon>Sar</taxon>
        <taxon>Alveolata</taxon>
        <taxon>Ciliophora</taxon>
        <taxon>Intramacronucleata</taxon>
        <taxon>Oligohymenophorea</taxon>
        <taxon>Hymenostomatida</taxon>
        <taxon>Ophryoglenina</taxon>
        <taxon>Ichthyophthirius</taxon>
    </lineage>
</organism>
<dbReference type="OrthoDB" id="14833at2759"/>
<dbReference type="Proteomes" id="UP000008983">
    <property type="component" value="Unassembled WGS sequence"/>
</dbReference>
<dbReference type="Pfam" id="PF01237">
    <property type="entry name" value="Oxysterol_BP"/>
    <property type="match status" value="1"/>
</dbReference>
<dbReference type="Gene3D" id="2.40.160.120">
    <property type="match status" value="1"/>
</dbReference>
<dbReference type="STRING" id="857967.G0QZ52"/>
<dbReference type="RefSeq" id="XP_004030739.1">
    <property type="nucleotide sequence ID" value="XM_004030691.1"/>
</dbReference>
<name>G0QZ52_ICHMU</name>
<proteinExistence type="inferred from homology"/>
<dbReference type="PROSITE" id="PS01013">
    <property type="entry name" value="OSBP"/>
    <property type="match status" value="1"/>
</dbReference>
<reference evidence="2 3" key="1">
    <citation type="submission" date="2011-07" db="EMBL/GenBank/DDBJ databases">
        <authorList>
            <person name="Coyne R."/>
            <person name="Brami D."/>
            <person name="Johnson J."/>
            <person name="Hostetler J."/>
            <person name="Hannick L."/>
            <person name="Clark T."/>
            <person name="Cassidy-Hanley D."/>
            <person name="Inman J."/>
        </authorList>
    </citation>
    <scope>NUCLEOTIDE SEQUENCE [LARGE SCALE GENOMIC DNA]</scope>
    <source>
        <strain evidence="2 3">G5</strain>
    </source>
</reference>
<dbReference type="AlphaFoldDB" id="G0QZ52"/>
<dbReference type="GO" id="GO:0005829">
    <property type="term" value="C:cytosol"/>
    <property type="evidence" value="ECO:0007669"/>
    <property type="project" value="TreeGrafter"/>
</dbReference>
<dbReference type="PANTHER" id="PTHR10972:SF148">
    <property type="entry name" value="OXYSTEROL-BINDING PROTEIN 9"/>
    <property type="match status" value="1"/>
</dbReference>
<keyword evidence="3" id="KW-1185">Reference proteome</keyword>
<dbReference type="GO" id="GO:0003964">
    <property type="term" value="F:RNA-directed DNA polymerase activity"/>
    <property type="evidence" value="ECO:0007669"/>
    <property type="project" value="UniProtKB-EC"/>
</dbReference>
<dbReference type="InterPro" id="IPR037239">
    <property type="entry name" value="OSBP_sf"/>
</dbReference>
<dbReference type="GeneID" id="14905606"/>
<dbReference type="EC" id="2.7.7.49" evidence="2"/>
<dbReference type="SUPFAM" id="SSF144000">
    <property type="entry name" value="Oxysterol-binding protein-like"/>
    <property type="match status" value="1"/>
</dbReference>
<comment type="similarity">
    <text evidence="1">Belongs to the OSBP family.</text>
</comment>
<evidence type="ECO:0000256" key="1">
    <source>
        <dbReference type="RuleBase" id="RU003844"/>
    </source>
</evidence>
<gene>
    <name evidence="2" type="ORF">IMG5_154490</name>
</gene>
<dbReference type="InterPro" id="IPR018494">
    <property type="entry name" value="Oxysterol-bd_CS"/>
</dbReference>
<dbReference type="GO" id="GO:0016020">
    <property type="term" value="C:membrane"/>
    <property type="evidence" value="ECO:0007669"/>
    <property type="project" value="TreeGrafter"/>
</dbReference>
<dbReference type="GO" id="GO:0032934">
    <property type="term" value="F:sterol binding"/>
    <property type="evidence" value="ECO:0007669"/>
    <property type="project" value="TreeGrafter"/>
</dbReference>
<accession>G0QZ52</accession>
<dbReference type="InParanoid" id="G0QZ52"/>